<evidence type="ECO:0000256" key="9">
    <source>
        <dbReference type="ARBA" id="ARBA00057177"/>
    </source>
</evidence>
<dbReference type="SUPFAM" id="SSF50249">
    <property type="entry name" value="Nucleic acid-binding proteins"/>
    <property type="match status" value="1"/>
</dbReference>
<dbReference type="GO" id="GO:0000781">
    <property type="term" value="C:chromosome, telomeric region"/>
    <property type="evidence" value="ECO:0007669"/>
    <property type="project" value="TreeGrafter"/>
</dbReference>
<sequence>MMYGSQFDGAAAFSGGGFMPSQTTQATDPSAFSPAKNRDSQSLLPVTVKQISAAVLSSDDRVNLLIDGIDVNNVTLMGKILNKAERVTDVTFSLDDGTGRIECNKWFNESLDTNEAEGIWDGMYVRVHGHLKSFQGKRQLNVFSIRPVTDFNEITTHFIECIYVHVYNTKLQKSQGGLNMQPQMTNPLTSTPFKVQPVAPSNQFSAQPVIDGLSHNIKMVLDCLQRPQYLKVIRGAHIDDVAQQLNLPLEKVKEAIHYLEEEGLVYSTTDEYHFKSTGNA</sequence>
<evidence type="ECO:0000256" key="6">
    <source>
        <dbReference type="ARBA" id="ARBA00023172"/>
    </source>
</evidence>
<keyword evidence="4" id="KW-0227">DNA damage</keyword>
<dbReference type="GO" id="GO:0005662">
    <property type="term" value="C:DNA replication factor A complex"/>
    <property type="evidence" value="ECO:0007669"/>
    <property type="project" value="TreeGrafter"/>
</dbReference>
<comment type="similarity">
    <text evidence="2">Belongs to the replication factor A protein 2 family.</text>
</comment>
<proteinExistence type="inferred from homology"/>
<dbReference type="GO" id="GO:0000724">
    <property type="term" value="P:double-strand break repair via homologous recombination"/>
    <property type="evidence" value="ECO:0007669"/>
    <property type="project" value="TreeGrafter"/>
</dbReference>
<dbReference type="GeneID" id="116189547"/>
<dbReference type="FunFam" id="1.10.10.10:FF:000168">
    <property type="entry name" value="Replication protein A 32 kDa subunit"/>
    <property type="match status" value="1"/>
</dbReference>
<dbReference type="InterPro" id="IPR036388">
    <property type="entry name" value="WH-like_DNA-bd_sf"/>
</dbReference>
<evidence type="ECO:0000256" key="8">
    <source>
        <dbReference type="ARBA" id="ARBA00023242"/>
    </source>
</evidence>
<dbReference type="STRING" id="22663.A0A2I0HUZ9"/>
<organism evidence="10 11">
    <name type="scientific">Punica granatum</name>
    <name type="common">Pomegranate</name>
    <dbReference type="NCBI Taxonomy" id="22663"/>
    <lineage>
        <taxon>Eukaryota</taxon>
        <taxon>Viridiplantae</taxon>
        <taxon>Streptophyta</taxon>
        <taxon>Embryophyta</taxon>
        <taxon>Tracheophyta</taxon>
        <taxon>Spermatophyta</taxon>
        <taxon>Magnoliopsida</taxon>
        <taxon>eudicotyledons</taxon>
        <taxon>Gunneridae</taxon>
        <taxon>Pentapetalae</taxon>
        <taxon>rosids</taxon>
        <taxon>malvids</taxon>
        <taxon>Myrtales</taxon>
        <taxon>Lythraceae</taxon>
        <taxon>Punica</taxon>
    </lineage>
</organism>
<accession>A0A2I0HUZ9</accession>
<dbReference type="Pfam" id="PF01336">
    <property type="entry name" value="tRNA_anti-codon"/>
    <property type="match status" value="1"/>
</dbReference>
<dbReference type="OrthoDB" id="25571at2759"/>
<keyword evidence="5" id="KW-0238">DNA-binding</keyword>
<dbReference type="GO" id="GO:0006289">
    <property type="term" value="P:nucleotide-excision repair"/>
    <property type="evidence" value="ECO:0007669"/>
    <property type="project" value="TreeGrafter"/>
</dbReference>
<dbReference type="PANTHER" id="PTHR13989">
    <property type="entry name" value="REPLICATION PROTEIN A-RELATED"/>
    <property type="match status" value="1"/>
</dbReference>
<dbReference type="Gene3D" id="2.40.50.140">
    <property type="entry name" value="Nucleic acid-binding proteins"/>
    <property type="match status" value="1"/>
</dbReference>
<dbReference type="FunFam" id="2.40.50.140:FF:000184">
    <property type="entry name" value="replication protein A 32 kDa subunit A-like"/>
    <property type="match status" value="1"/>
</dbReference>
<dbReference type="SUPFAM" id="SSF46785">
    <property type="entry name" value="Winged helix' DNA-binding domain"/>
    <property type="match status" value="1"/>
</dbReference>
<comment type="caution">
    <text evidence="10">The sequence shown here is derived from an EMBL/GenBank/DDBJ whole genome shotgun (WGS) entry which is preliminary data.</text>
</comment>
<dbReference type="Gene3D" id="1.10.10.10">
    <property type="entry name" value="Winged helix-like DNA-binding domain superfamily/Winged helix DNA-binding domain"/>
    <property type="match status" value="1"/>
</dbReference>
<comment type="subcellular location">
    <subcellularLocation>
        <location evidence="1">Nucleus</location>
    </subcellularLocation>
</comment>
<name>A0A2I0HUZ9_PUNGR</name>
<dbReference type="InterPro" id="IPR004365">
    <property type="entry name" value="NA-bd_OB_tRNA"/>
</dbReference>
<protein>
    <submittedName>
        <fullName evidence="10">Uncharacterized protein</fullName>
    </submittedName>
</protein>
<dbReference type="InterPro" id="IPR014646">
    <property type="entry name" value="Rfa2/RPA32"/>
</dbReference>
<comment type="function">
    <text evidence="9">Component of the replication protein A complex (RPA) required for DNA recombination, repair and replication. The activity of RPA is mediated by single-stranded DNA binding and protein interactions. Required fo cell division in meristems. Involved in the maintenance of transcriptional epigenetic gene silencing (TGS) at specific loci (including some transposons) by regulating histone H3 acetylation, 'Lys-4' and 'Lys-9' methylation.</text>
</comment>
<keyword evidence="11" id="KW-1185">Reference proteome</keyword>
<dbReference type="GO" id="GO:0003697">
    <property type="term" value="F:single-stranded DNA binding"/>
    <property type="evidence" value="ECO:0007669"/>
    <property type="project" value="TreeGrafter"/>
</dbReference>
<dbReference type="CDD" id="cd04478">
    <property type="entry name" value="RPA2_DBD_D"/>
    <property type="match status" value="1"/>
</dbReference>
<evidence type="ECO:0000256" key="1">
    <source>
        <dbReference type="ARBA" id="ARBA00004123"/>
    </source>
</evidence>
<gene>
    <name evidence="10" type="ORF">CRG98_044139</name>
</gene>
<dbReference type="GO" id="GO:0006260">
    <property type="term" value="P:DNA replication"/>
    <property type="evidence" value="ECO:0007669"/>
    <property type="project" value="UniProtKB-KW"/>
</dbReference>
<keyword evidence="8" id="KW-0539">Nucleus</keyword>
<dbReference type="PIRSF" id="PIRSF036949">
    <property type="entry name" value="RPA32"/>
    <property type="match status" value="1"/>
</dbReference>
<evidence type="ECO:0000256" key="7">
    <source>
        <dbReference type="ARBA" id="ARBA00023204"/>
    </source>
</evidence>
<dbReference type="Pfam" id="PF08784">
    <property type="entry name" value="RPA_C"/>
    <property type="match status" value="1"/>
</dbReference>
<dbReference type="AlphaFoldDB" id="A0A2I0HUZ9"/>
<dbReference type="GO" id="GO:0035861">
    <property type="term" value="C:site of double-strand break"/>
    <property type="evidence" value="ECO:0007669"/>
    <property type="project" value="TreeGrafter"/>
</dbReference>
<dbReference type="Proteomes" id="UP000233551">
    <property type="component" value="Unassembled WGS sequence"/>
</dbReference>
<evidence type="ECO:0000256" key="5">
    <source>
        <dbReference type="ARBA" id="ARBA00023125"/>
    </source>
</evidence>
<reference evidence="10 11" key="1">
    <citation type="submission" date="2017-11" db="EMBL/GenBank/DDBJ databases">
        <title>De-novo sequencing of pomegranate (Punica granatum L.) genome.</title>
        <authorList>
            <person name="Akparov Z."/>
            <person name="Amiraslanov A."/>
            <person name="Hajiyeva S."/>
            <person name="Abbasov M."/>
            <person name="Kaur K."/>
            <person name="Hamwieh A."/>
            <person name="Solovyev V."/>
            <person name="Salamov A."/>
            <person name="Braich B."/>
            <person name="Kosarev P."/>
            <person name="Mahmoud A."/>
            <person name="Hajiyev E."/>
            <person name="Babayeva S."/>
            <person name="Izzatullayeva V."/>
            <person name="Mammadov A."/>
            <person name="Mammadov A."/>
            <person name="Sharifova S."/>
            <person name="Ojaghi J."/>
            <person name="Eynullazada K."/>
            <person name="Bayramov B."/>
            <person name="Abdulazimova A."/>
            <person name="Shahmuradov I."/>
        </authorList>
    </citation>
    <scope>NUCLEOTIDE SEQUENCE [LARGE SCALE GENOMIC DNA]</scope>
    <source>
        <strain evidence="11">cv. AG2017</strain>
        <tissue evidence="10">Leaf</tissue>
    </source>
</reference>
<evidence type="ECO:0000313" key="10">
    <source>
        <dbReference type="EMBL" id="PKI35453.1"/>
    </source>
</evidence>
<evidence type="ECO:0000313" key="11">
    <source>
        <dbReference type="Proteomes" id="UP000233551"/>
    </source>
</evidence>
<keyword evidence="6" id="KW-0233">DNA recombination</keyword>
<dbReference type="EMBL" id="PGOL01005322">
    <property type="protein sequence ID" value="PKI35453.1"/>
    <property type="molecule type" value="Genomic_DNA"/>
</dbReference>
<keyword evidence="3" id="KW-0235">DNA replication</keyword>
<dbReference type="InterPro" id="IPR036390">
    <property type="entry name" value="WH_DNA-bd_sf"/>
</dbReference>
<dbReference type="PANTHER" id="PTHR13989:SF16">
    <property type="entry name" value="REPLICATION PROTEIN A2"/>
    <property type="match status" value="1"/>
</dbReference>
<evidence type="ECO:0000256" key="4">
    <source>
        <dbReference type="ARBA" id="ARBA00022763"/>
    </source>
</evidence>
<keyword evidence="7" id="KW-0234">DNA repair</keyword>
<dbReference type="InterPro" id="IPR014892">
    <property type="entry name" value="RPA_C"/>
</dbReference>
<evidence type="ECO:0000256" key="3">
    <source>
        <dbReference type="ARBA" id="ARBA00022705"/>
    </source>
</evidence>
<evidence type="ECO:0000256" key="2">
    <source>
        <dbReference type="ARBA" id="ARBA00007815"/>
    </source>
</evidence>
<dbReference type="InterPro" id="IPR040260">
    <property type="entry name" value="RFA2-like"/>
</dbReference>
<dbReference type="InterPro" id="IPR012340">
    <property type="entry name" value="NA-bd_OB-fold"/>
</dbReference>